<evidence type="ECO:0000256" key="1">
    <source>
        <dbReference type="SAM" id="MobiDB-lite"/>
    </source>
</evidence>
<dbReference type="AlphaFoldDB" id="A9DI34"/>
<proteinExistence type="predicted"/>
<sequence length="57" mass="6256">MENNGESAMTTIPQNSKNETNTIGELTENNIGAIRQQIQDSNNDSNAILFTPNFSAR</sequence>
<evidence type="ECO:0000313" key="3">
    <source>
        <dbReference type="Proteomes" id="UP000002945"/>
    </source>
</evidence>
<keyword evidence="3" id="KW-1185">Reference proteome</keyword>
<protein>
    <submittedName>
        <fullName evidence="2">Uncharacterized protein</fullName>
    </submittedName>
</protein>
<dbReference type="EMBL" id="ABIB01000001">
    <property type="protein sequence ID" value="EDP97832.1"/>
    <property type="molecule type" value="Genomic_DNA"/>
</dbReference>
<dbReference type="HOGENOM" id="CLU_2990804_0_0_10"/>
<gene>
    <name evidence="2" type="ORF">KAOT1_11482</name>
</gene>
<accession>A9DI34</accession>
<organism evidence="2 3">
    <name type="scientific">Kordia algicida OT-1</name>
    <dbReference type="NCBI Taxonomy" id="391587"/>
    <lineage>
        <taxon>Bacteria</taxon>
        <taxon>Pseudomonadati</taxon>
        <taxon>Bacteroidota</taxon>
        <taxon>Flavobacteriia</taxon>
        <taxon>Flavobacteriales</taxon>
        <taxon>Flavobacteriaceae</taxon>
        <taxon>Kordia</taxon>
    </lineage>
</organism>
<reference evidence="2 3" key="1">
    <citation type="journal article" date="2011" name="J. Bacteriol.">
        <title>Genome sequence of the algicidal bacterium Kordia algicida OT-1.</title>
        <authorList>
            <person name="Lee H.S."/>
            <person name="Kang S.G."/>
            <person name="Kwon K.K."/>
            <person name="Lee J.H."/>
            <person name="Kim S.J."/>
        </authorList>
    </citation>
    <scope>NUCLEOTIDE SEQUENCE [LARGE SCALE GENOMIC DNA]</scope>
    <source>
        <strain evidence="2 3">OT-1</strain>
    </source>
</reference>
<feature type="region of interest" description="Disordered" evidence="1">
    <location>
        <begin position="1"/>
        <end position="22"/>
    </location>
</feature>
<comment type="caution">
    <text evidence="2">The sequence shown here is derived from an EMBL/GenBank/DDBJ whole genome shotgun (WGS) entry which is preliminary data.</text>
</comment>
<dbReference type="Proteomes" id="UP000002945">
    <property type="component" value="Unassembled WGS sequence"/>
</dbReference>
<evidence type="ECO:0000313" key="2">
    <source>
        <dbReference type="EMBL" id="EDP97832.1"/>
    </source>
</evidence>
<name>A9DI34_9FLAO</name>